<dbReference type="InterPro" id="IPR036709">
    <property type="entry name" value="Autotransporte_beta_dom_sf"/>
</dbReference>
<proteinExistence type="predicted"/>
<feature type="signal peptide" evidence="1">
    <location>
        <begin position="1"/>
        <end position="22"/>
    </location>
</feature>
<evidence type="ECO:0000313" key="2">
    <source>
        <dbReference type="EMBL" id="SFC05716.1"/>
    </source>
</evidence>
<accession>A0A1I1G342</accession>
<sequence>MKAPFALALAATAAVAATQAAAQDPVTYGPERSWNYELQLYLWGTEVGGEAAGEDFELGFDEILENLNFALMGALRGYNGPWMTYGELSYASIRQDGDATFTVRPGGLGGGFDVNAVADAEIETTIVSFGGGYRLVDTPTYSMYGLFGARYLSMNADLTFDLTGPLGNKVSRDVDSDQNYWDAVVGVNGRWAFNDNWFMTYLADVGAGESDLTWQAGLGVGYTWGRNDIVFGYRHMEWDLPDDDVVTEYYQTGPMLLWNIRF</sequence>
<protein>
    <recommendedName>
        <fullName evidence="4">Outer membrane protein beta-barrel domain-containing protein</fullName>
    </recommendedName>
</protein>
<reference evidence="2 3" key="1">
    <citation type="submission" date="2016-10" db="EMBL/GenBank/DDBJ databases">
        <authorList>
            <person name="de Groot N.N."/>
        </authorList>
    </citation>
    <scope>NUCLEOTIDE SEQUENCE [LARGE SCALE GENOMIC DNA]</scope>
    <source>
        <strain evidence="2 3">DSM 19548</strain>
    </source>
</reference>
<feature type="chain" id="PRO_5011772816" description="Outer membrane protein beta-barrel domain-containing protein" evidence="1">
    <location>
        <begin position="23"/>
        <end position="262"/>
    </location>
</feature>
<evidence type="ECO:0008006" key="4">
    <source>
        <dbReference type="Google" id="ProtNLM"/>
    </source>
</evidence>
<dbReference type="RefSeq" id="WP_093359743.1">
    <property type="nucleotide sequence ID" value="NZ_FOLG01000002.1"/>
</dbReference>
<dbReference type="Proteomes" id="UP000198728">
    <property type="component" value="Unassembled WGS sequence"/>
</dbReference>
<gene>
    <name evidence="2" type="ORF">SAMN04488094_102388</name>
</gene>
<evidence type="ECO:0000313" key="3">
    <source>
        <dbReference type="Proteomes" id="UP000198728"/>
    </source>
</evidence>
<organism evidence="2 3">
    <name type="scientific">Tropicimonas isoalkanivorans</name>
    <dbReference type="NCBI Taxonomy" id="441112"/>
    <lineage>
        <taxon>Bacteria</taxon>
        <taxon>Pseudomonadati</taxon>
        <taxon>Pseudomonadota</taxon>
        <taxon>Alphaproteobacteria</taxon>
        <taxon>Rhodobacterales</taxon>
        <taxon>Roseobacteraceae</taxon>
        <taxon>Tropicimonas</taxon>
    </lineage>
</organism>
<dbReference type="AlphaFoldDB" id="A0A1I1G342"/>
<dbReference type="EMBL" id="FOLG01000002">
    <property type="protein sequence ID" value="SFC05716.1"/>
    <property type="molecule type" value="Genomic_DNA"/>
</dbReference>
<dbReference type="SUPFAM" id="SSF103515">
    <property type="entry name" value="Autotransporter"/>
    <property type="match status" value="1"/>
</dbReference>
<dbReference type="STRING" id="441112.SAMN04488094_102388"/>
<evidence type="ECO:0000256" key="1">
    <source>
        <dbReference type="SAM" id="SignalP"/>
    </source>
</evidence>
<keyword evidence="3" id="KW-1185">Reference proteome</keyword>
<dbReference type="OrthoDB" id="6555107at2"/>
<keyword evidence="1" id="KW-0732">Signal</keyword>
<name>A0A1I1G342_9RHOB</name>